<reference evidence="1 2" key="1">
    <citation type="submission" date="2019-03" db="EMBL/GenBank/DDBJ databases">
        <title>Genomic analyses of the natural microbiome of Caenorhabditis elegans.</title>
        <authorList>
            <person name="Samuel B."/>
        </authorList>
    </citation>
    <scope>NUCLEOTIDE SEQUENCE [LARGE SCALE GENOMIC DNA]</scope>
    <source>
        <strain evidence="1 2">BIGb0156</strain>
    </source>
</reference>
<proteinExistence type="predicted"/>
<accession>A0A4R6DUH4</accession>
<evidence type="ECO:0000313" key="1">
    <source>
        <dbReference type="EMBL" id="TDN48855.1"/>
    </source>
</evidence>
<dbReference type="EMBL" id="SNVX01000025">
    <property type="protein sequence ID" value="TDN48855.1"/>
    <property type="molecule type" value="Genomic_DNA"/>
</dbReference>
<comment type="caution">
    <text evidence="1">The sequence shown here is derived from an EMBL/GenBank/DDBJ whole genome shotgun (WGS) entry which is preliminary data.</text>
</comment>
<protein>
    <submittedName>
        <fullName evidence="1">Uncharacterized protein</fullName>
    </submittedName>
</protein>
<evidence type="ECO:0000313" key="2">
    <source>
        <dbReference type="Proteomes" id="UP000295530"/>
    </source>
</evidence>
<name>A0A4R6DUH4_SCAGO</name>
<dbReference type="RefSeq" id="WP_133462371.1">
    <property type="nucleotide sequence ID" value="NZ_SNVX01000025.1"/>
</dbReference>
<gene>
    <name evidence="1" type="ORF">EC847_12522</name>
</gene>
<keyword evidence="2" id="KW-1185">Reference proteome</keyword>
<organism evidence="1 2">
    <name type="scientific">Scandinavium goeteborgense</name>
    <dbReference type="NCBI Taxonomy" id="1851514"/>
    <lineage>
        <taxon>Bacteria</taxon>
        <taxon>Pseudomonadati</taxon>
        <taxon>Pseudomonadota</taxon>
        <taxon>Gammaproteobacteria</taxon>
        <taxon>Enterobacterales</taxon>
        <taxon>Enterobacteriaceae</taxon>
        <taxon>Scandinavium</taxon>
    </lineage>
</organism>
<sequence length="65" mass="7261">MKEKNAAQSTCPMFDSDAPPLAHVVTSSNTPFPMDQFVSDRSHTIIFGSTRYGMSRKEEGHEKTK</sequence>
<dbReference type="AlphaFoldDB" id="A0A4R6DUH4"/>
<dbReference type="Proteomes" id="UP000295530">
    <property type="component" value="Unassembled WGS sequence"/>
</dbReference>